<dbReference type="AlphaFoldDB" id="A0A2K9NS70"/>
<dbReference type="SUPFAM" id="SSF51735">
    <property type="entry name" value="NAD(P)-binding Rossmann-fold domains"/>
    <property type="match status" value="1"/>
</dbReference>
<keyword evidence="2" id="KW-1185">Reference proteome</keyword>
<dbReference type="EMBL" id="CP025704">
    <property type="protein sequence ID" value="AUN98337.1"/>
    <property type="molecule type" value="Genomic_DNA"/>
</dbReference>
<sequence>MKTILSLAFAQDQYNFDEEVEFFGEIYRVIQYSTNFDVELTEKLIKKYDGQCDVICITGIPQKIKFKKGFFLHPDTYRLKTAAKYTPIVDGQIVKDVYIPYALRLFYLKNPQFFNKKKIGFYSAALQIGFVEPIAEITSDIVMADPFFLLKLPFNLHSAKSLEKFLKALSPVLKAMKVQKKFVPDFDDDSIFKNRALIEFLGCDILVGNEANINFLNLSHLKGRTLIIDIVSNQLEEKLKEAGLKEALICLPQLSIYPKMNYSILEGIIQIKKGEGNFVKQDDIIKLVEEFKLSPEIKTFHEDKEEVTKFSFVIHPLSTNHLFKHPYLRFIKKYSKPLEKITEEIMSFPPGFYYGKIEGIVSEKNGKKVEGLIYTVTETPKKLMEAEPDSIYRKILKLCDKAQDAGSKIMGLGAYTKIVGDAGVTIDRLSPIPVTTGNSLSAASTLWAAKLAVEKLGFVQKKGSMFKGTVMVVGATGSIGAVSAKILALTWEKIIIVAPRAYKLMELREEILKINPKAKVEVSTDADNFTGECDLIITTTSGQGKTVLDIMKVKAGCVICDVSRPFDIKEEEAIRRPDVLVIASGEVTLPGKVDMNIDIGLEGNIVYACLAETALLAMDGKFESFTLSRNINYEKVIEIDRMANEHGVRLSQIMGHNGFITDAEFDLCREHAVSAMKKTK</sequence>
<organism evidence="1 2">
    <name type="scientific">Bacteriovorax stolpii</name>
    <name type="common">Bdellovibrio stolpii</name>
    <dbReference type="NCBI Taxonomy" id="960"/>
    <lineage>
        <taxon>Bacteria</taxon>
        <taxon>Pseudomonadati</taxon>
        <taxon>Bdellovibrionota</taxon>
        <taxon>Bacteriovoracia</taxon>
        <taxon>Bacteriovoracales</taxon>
        <taxon>Bacteriovoracaceae</taxon>
        <taxon>Bacteriovorax</taxon>
    </lineage>
</organism>
<name>A0A2K9NS70_BACTC</name>
<dbReference type="Gene3D" id="3.40.50.720">
    <property type="entry name" value="NAD(P)-binding Rossmann-like Domain"/>
    <property type="match status" value="1"/>
</dbReference>
<dbReference type="InterPro" id="IPR036291">
    <property type="entry name" value="NAD(P)-bd_dom_sf"/>
</dbReference>
<gene>
    <name evidence="1" type="ORF">C0V70_09510</name>
</gene>
<dbReference type="Proteomes" id="UP000235584">
    <property type="component" value="Chromosome"/>
</dbReference>
<proteinExistence type="predicted"/>
<dbReference type="RefSeq" id="WP_102243628.1">
    <property type="nucleotide sequence ID" value="NZ_CP025704.1"/>
</dbReference>
<reference evidence="1 2" key="1">
    <citation type="submission" date="2018-01" db="EMBL/GenBank/DDBJ databases">
        <title>Complete genome sequence of Bacteriovorax stolpii DSM12778.</title>
        <authorList>
            <person name="Tang B."/>
            <person name="Chang J."/>
        </authorList>
    </citation>
    <scope>NUCLEOTIDE SEQUENCE [LARGE SCALE GENOMIC DNA]</scope>
    <source>
        <strain evidence="1 2">DSM 12778</strain>
    </source>
</reference>
<dbReference type="KEGG" id="bsto:C0V70_09510"/>
<protein>
    <submittedName>
        <fullName evidence="1">Uncharacterized protein</fullName>
    </submittedName>
</protein>
<evidence type="ECO:0000313" key="1">
    <source>
        <dbReference type="EMBL" id="AUN98337.1"/>
    </source>
</evidence>
<dbReference type="OrthoDB" id="9780944at2"/>
<evidence type="ECO:0000313" key="2">
    <source>
        <dbReference type="Proteomes" id="UP000235584"/>
    </source>
</evidence>
<accession>A0A2K9NS70</accession>